<feature type="domain" description="Zn(2)-C6 fungal-type" evidence="9">
    <location>
        <begin position="21"/>
        <end position="51"/>
    </location>
</feature>
<organism evidence="10 11">
    <name type="scientific">Capronia coronata CBS 617.96</name>
    <dbReference type="NCBI Taxonomy" id="1182541"/>
    <lineage>
        <taxon>Eukaryota</taxon>
        <taxon>Fungi</taxon>
        <taxon>Dikarya</taxon>
        <taxon>Ascomycota</taxon>
        <taxon>Pezizomycotina</taxon>
        <taxon>Eurotiomycetes</taxon>
        <taxon>Chaetothyriomycetidae</taxon>
        <taxon>Chaetothyriales</taxon>
        <taxon>Herpotrichiellaceae</taxon>
        <taxon>Capronia</taxon>
    </lineage>
</organism>
<dbReference type="RefSeq" id="XP_007723657.1">
    <property type="nucleotide sequence ID" value="XM_007725467.1"/>
</dbReference>
<dbReference type="PANTHER" id="PTHR47782">
    <property type="entry name" value="ZN(II)2CYS6 TRANSCRIPTION FACTOR (EUROFUNG)-RELATED"/>
    <property type="match status" value="1"/>
</dbReference>
<dbReference type="Pfam" id="PF00172">
    <property type="entry name" value="Zn_clus"/>
    <property type="match status" value="1"/>
</dbReference>
<evidence type="ECO:0000256" key="8">
    <source>
        <dbReference type="SAM" id="MobiDB-lite"/>
    </source>
</evidence>
<feature type="compositionally biased region" description="Low complexity" evidence="8">
    <location>
        <begin position="719"/>
        <end position="732"/>
    </location>
</feature>
<evidence type="ECO:0000256" key="6">
    <source>
        <dbReference type="ARBA" id="ARBA00023163"/>
    </source>
</evidence>
<dbReference type="InterPro" id="IPR036864">
    <property type="entry name" value="Zn2-C6_fun-type_DNA-bd_sf"/>
</dbReference>
<gene>
    <name evidence="10" type="ORF">A1O1_04575</name>
</gene>
<evidence type="ECO:0000256" key="4">
    <source>
        <dbReference type="ARBA" id="ARBA00023015"/>
    </source>
</evidence>
<dbReference type="InterPro" id="IPR052202">
    <property type="entry name" value="Yeast_MetPath_Reg"/>
</dbReference>
<keyword evidence="2" id="KW-0479">Metal-binding</keyword>
<sequence length="799" mass="89361">MFGRAMHHSRPRPPRVRQAGACSRCHLKKIRCDQLLPACTHCNKAGTPCVKYDAIAKRDIPRSHVTHLEQRIHYLQQLLADNGIPFSHEPENWPDVAPQDAAHWASNPDRRRSPSPTNVARCRPLNTDRSNTTENMRVHNLRQADEATSNGPFTGESPYVSLVPAGGGSRIGLPIYAQPLKGVQPASIPVREVAFELARIYFERSNSQLPILCETEFMELFDGIYDGDDSAKSPYSLFTLHMVLAIGRRLQVCHDLFKTNSGATNHHKSPLNVADGPENYYTAATSQLELLLGSLNPRGDYLSGLTELQVVLLISALSLMMPVASGLWYTVGVGVRLAVDLGLHREGGRFPGHQSDAAAAPTRDHPAVLSPERTKNLKRRLWWSVYSLDRILCMCTERPFCVADEVISTRFPSLWEDLATTRTGTTTCAAERRAGSKLIAQHCFRYRRLQSEILQVVQNREARDAWAPADHDSSPSGPMPPVSSFLHGSVSYEAWRSSKAQSLREWKESAPTQEETGIAFSEFFNMNYWQAVMMLYRQRVDLPEAFKQKFATTQAIICRGPIHDERDDEDVHLILAEAGQHVIRLYRQLQQRGLLSYPYLATHHIFLAATTLLHSFWHSRRVQEKISVEEIDLLNLVACSVLGALAELCSPAKRCLEVIDTMSKRTTEMFLSKASAKASPRPSVFTSKFQQPLTRSNGHVDHAPHRDSPCAGSEDRQASRPSTSTEIPSSPTRQTRPELADGNTRLGPLLSSMDPDPDASQELGINGISVDDHWCLESDIQEDFPSIYGPFEDFFFGQN</sequence>
<keyword evidence="11" id="KW-1185">Reference proteome</keyword>
<dbReference type="GO" id="GO:0006351">
    <property type="term" value="P:DNA-templated transcription"/>
    <property type="evidence" value="ECO:0007669"/>
    <property type="project" value="InterPro"/>
</dbReference>
<reference evidence="10 11" key="1">
    <citation type="submission" date="2013-03" db="EMBL/GenBank/DDBJ databases">
        <title>The Genome Sequence of Capronia coronata CBS 617.96.</title>
        <authorList>
            <consortium name="The Broad Institute Genomics Platform"/>
            <person name="Cuomo C."/>
            <person name="de Hoog S."/>
            <person name="Gorbushina A."/>
            <person name="Walker B."/>
            <person name="Young S.K."/>
            <person name="Zeng Q."/>
            <person name="Gargeya S."/>
            <person name="Fitzgerald M."/>
            <person name="Haas B."/>
            <person name="Abouelleil A."/>
            <person name="Allen A.W."/>
            <person name="Alvarado L."/>
            <person name="Arachchi H.M."/>
            <person name="Berlin A.M."/>
            <person name="Chapman S.B."/>
            <person name="Gainer-Dewar J."/>
            <person name="Goldberg J."/>
            <person name="Griggs A."/>
            <person name="Gujja S."/>
            <person name="Hansen M."/>
            <person name="Howarth C."/>
            <person name="Imamovic A."/>
            <person name="Ireland A."/>
            <person name="Larimer J."/>
            <person name="McCowan C."/>
            <person name="Murphy C."/>
            <person name="Pearson M."/>
            <person name="Poon T.W."/>
            <person name="Priest M."/>
            <person name="Roberts A."/>
            <person name="Saif S."/>
            <person name="Shea T."/>
            <person name="Sisk P."/>
            <person name="Sykes S."/>
            <person name="Wortman J."/>
            <person name="Nusbaum C."/>
            <person name="Birren B."/>
        </authorList>
    </citation>
    <scope>NUCLEOTIDE SEQUENCE [LARGE SCALE GENOMIC DNA]</scope>
    <source>
        <strain evidence="10 11">CBS 617.96</strain>
    </source>
</reference>
<dbReference type="GO" id="GO:0043565">
    <property type="term" value="F:sequence-specific DNA binding"/>
    <property type="evidence" value="ECO:0007669"/>
    <property type="project" value="TreeGrafter"/>
</dbReference>
<protein>
    <recommendedName>
        <fullName evidence="9">Zn(2)-C6 fungal-type domain-containing protein</fullName>
    </recommendedName>
</protein>
<evidence type="ECO:0000256" key="5">
    <source>
        <dbReference type="ARBA" id="ARBA00023125"/>
    </source>
</evidence>
<dbReference type="PANTHER" id="PTHR47782:SF1">
    <property type="entry name" value="PYRIMIDINE PATHWAY REGULATORY PROTEIN 1"/>
    <property type="match status" value="1"/>
</dbReference>
<dbReference type="InterPro" id="IPR001138">
    <property type="entry name" value="Zn2Cys6_DnaBD"/>
</dbReference>
<dbReference type="CDD" id="cd00067">
    <property type="entry name" value="GAL4"/>
    <property type="match status" value="1"/>
</dbReference>
<feature type="compositionally biased region" description="Basic and acidic residues" evidence="8">
    <location>
        <begin position="698"/>
        <end position="718"/>
    </location>
</feature>
<dbReference type="eggNOG" id="ENOG502QR1M">
    <property type="taxonomic scope" value="Eukaryota"/>
</dbReference>
<keyword evidence="5" id="KW-0238">DNA-binding</keyword>
<proteinExistence type="predicted"/>
<feature type="region of interest" description="Disordered" evidence="8">
    <location>
        <begin position="681"/>
        <end position="763"/>
    </location>
</feature>
<keyword evidence="6" id="KW-0804">Transcription</keyword>
<dbReference type="OrthoDB" id="189997at2759"/>
<dbReference type="SMART" id="SM00066">
    <property type="entry name" value="GAL4"/>
    <property type="match status" value="1"/>
</dbReference>
<comment type="subcellular location">
    <subcellularLocation>
        <location evidence="1">Nucleus</location>
    </subcellularLocation>
</comment>
<keyword evidence="3" id="KW-0862">Zinc</keyword>
<dbReference type="Gene3D" id="4.10.240.10">
    <property type="entry name" value="Zn(2)-C6 fungal-type DNA-binding domain"/>
    <property type="match status" value="1"/>
</dbReference>
<evidence type="ECO:0000313" key="11">
    <source>
        <dbReference type="Proteomes" id="UP000019484"/>
    </source>
</evidence>
<dbReference type="GeneID" id="19159456"/>
<feature type="region of interest" description="Disordered" evidence="8">
    <location>
        <begin position="89"/>
        <end position="131"/>
    </location>
</feature>
<dbReference type="InterPro" id="IPR007219">
    <property type="entry name" value="XnlR_reg_dom"/>
</dbReference>
<accession>W9YEF3</accession>
<evidence type="ECO:0000313" key="10">
    <source>
        <dbReference type="EMBL" id="EXJ87651.1"/>
    </source>
</evidence>
<feature type="compositionally biased region" description="Polar residues" evidence="8">
    <location>
        <begin position="684"/>
        <end position="697"/>
    </location>
</feature>
<dbReference type="GO" id="GO:0045944">
    <property type="term" value="P:positive regulation of transcription by RNA polymerase II"/>
    <property type="evidence" value="ECO:0007669"/>
    <property type="project" value="TreeGrafter"/>
</dbReference>
<evidence type="ECO:0000256" key="3">
    <source>
        <dbReference type="ARBA" id="ARBA00022833"/>
    </source>
</evidence>
<dbReference type="EMBL" id="AMWN01000004">
    <property type="protein sequence ID" value="EXJ87651.1"/>
    <property type="molecule type" value="Genomic_DNA"/>
</dbReference>
<dbReference type="CDD" id="cd14723">
    <property type="entry name" value="ZIP_Ppr1"/>
    <property type="match status" value="1"/>
</dbReference>
<comment type="caution">
    <text evidence="10">The sequence shown here is derived from an EMBL/GenBank/DDBJ whole genome shotgun (WGS) entry which is preliminary data.</text>
</comment>
<dbReference type="SMART" id="SM00906">
    <property type="entry name" value="Fungal_trans"/>
    <property type="match status" value="1"/>
</dbReference>
<dbReference type="SUPFAM" id="SSF57701">
    <property type="entry name" value="Zn2/Cys6 DNA-binding domain"/>
    <property type="match status" value="1"/>
</dbReference>
<dbReference type="GO" id="GO:0000981">
    <property type="term" value="F:DNA-binding transcription factor activity, RNA polymerase II-specific"/>
    <property type="evidence" value="ECO:0007669"/>
    <property type="project" value="InterPro"/>
</dbReference>
<dbReference type="Pfam" id="PF04082">
    <property type="entry name" value="Fungal_trans"/>
    <property type="match status" value="1"/>
</dbReference>
<keyword evidence="7" id="KW-0539">Nucleus</keyword>
<dbReference type="STRING" id="1182541.W9YEF3"/>
<dbReference type="CDD" id="cd12148">
    <property type="entry name" value="fungal_TF_MHR"/>
    <property type="match status" value="1"/>
</dbReference>
<name>W9YEF3_9EURO</name>
<dbReference type="GO" id="GO:0005634">
    <property type="term" value="C:nucleus"/>
    <property type="evidence" value="ECO:0007669"/>
    <property type="project" value="UniProtKB-SubCell"/>
</dbReference>
<evidence type="ECO:0000256" key="2">
    <source>
        <dbReference type="ARBA" id="ARBA00022723"/>
    </source>
</evidence>
<evidence type="ECO:0000256" key="7">
    <source>
        <dbReference type="ARBA" id="ARBA00023242"/>
    </source>
</evidence>
<dbReference type="PROSITE" id="PS00463">
    <property type="entry name" value="ZN2_CY6_FUNGAL_1"/>
    <property type="match status" value="1"/>
</dbReference>
<keyword evidence="4" id="KW-0805">Transcription regulation</keyword>
<dbReference type="PROSITE" id="PS50048">
    <property type="entry name" value="ZN2_CY6_FUNGAL_2"/>
    <property type="match status" value="1"/>
</dbReference>
<evidence type="ECO:0000256" key="1">
    <source>
        <dbReference type="ARBA" id="ARBA00004123"/>
    </source>
</evidence>
<dbReference type="AlphaFoldDB" id="W9YEF3"/>
<evidence type="ECO:0000259" key="9">
    <source>
        <dbReference type="PROSITE" id="PS50048"/>
    </source>
</evidence>
<dbReference type="HOGENOM" id="CLU_004517_1_0_1"/>
<dbReference type="Proteomes" id="UP000019484">
    <property type="component" value="Unassembled WGS sequence"/>
</dbReference>
<dbReference type="GO" id="GO:0008270">
    <property type="term" value="F:zinc ion binding"/>
    <property type="evidence" value="ECO:0007669"/>
    <property type="project" value="InterPro"/>
</dbReference>